<dbReference type="Proteomes" id="UP000199046">
    <property type="component" value="Unassembled WGS sequence"/>
</dbReference>
<dbReference type="NCBIfam" id="TIGR00246">
    <property type="entry name" value="tRNA_RlmH_YbeA"/>
    <property type="match status" value="1"/>
</dbReference>
<reference evidence="7" key="1">
    <citation type="submission" date="2016-10" db="EMBL/GenBank/DDBJ databases">
        <authorList>
            <person name="Varghese N."/>
            <person name="Submissions S."/>
        </authorList>
    </citation>
    <scope>NUCLEOTIDE SEQUENCE [LARGE SCALE GENOMIC DNA]</scope>
    <source>
        <strain evidence="7">DSM 23439</strain>
    </source>
</reference>
<evidence type="ECO:0000256" key="3">
    <source>
        <dbReference type="ARBA" id="ARBA00022691"/>
    </source>
</evidence>
<dbReference type="Pfam" id="PF02590">
    <property type="entry name" value="SPOUT_MTase"/>
    <property type="match status" value="1"/>
</dbReference>
<evidence type="ECO:0000256" key="5">
    <source>
        <dbReference type="HAMAP-Rule" id="MF_00658"/>
    </source>
</evidence>
<name>A0A1I1G0H1_9GAMM</name>
<protein>
    <recommendedName>
        <fullName evidence="5">Ribosomal RNA large subunit methyltransferase H</fullName>
        <ecNumber evidence="5">2.1.1.177</ecNumber>
    </recommendedName>
    <alternativeName>
        <fullName evidence="5">23S rRNA (pseudouridine1915-N3)-methyltransferase</fullName>
    </alternativeName>
    <alternativeName>
        <fullName evidence="5">23S rRNA m3Psi1915 methyltransferase</fullName>
    </alternativeName>
    <alternativeName>
        <fullName evidence="5">rRNA (pseudouridine-N3-)-methyltransferase RlmH</fullName>
    </alternativeName>
</protein>
<dbReference type="PIRSF" id="PIRSF004505">
    <property type="entry name" value="MT_bac"/>
    <property type="match status" value="1"/>
</dbReference>
<feature type="binding site" evidence="5">
    <location>
        <position position="104"/>
    </location>
    <ligand>
        <name>S-adenosyl-L-methionine</name>
        <dbReference type="ChEBI" id="CHEBI:59789"/>
    </ligand>
</feature>
<evidence type="ECO:0000313" key="7">
    <source>
        <dbReference type="Proteomes" id="UP000199046"/>
    </source>
</evidence>
<dbReference type="HAMAP" id="MF_00658">
    <property type="entry name" value="23SrRNA_methyltr_H"/>
    <property type="match status" value="1"/>
</dbReference>
<dbReference type="Gene3D" id="3.40.1280.10">
    <property type="match status" value="1"/>
</dbReference>
<feature type="binding site" evidence="5">
    <location>
        <position position="73"/>
    </location>
    <ligand>
        <name>S-adenosyl-L-methionine</name>
        <dbReference type="ChEBI" id="CHEBI:59789"/>
    </ligand>
</feature>
<dbReference type="InterPro" id="IPR029028">
    <property type="entry name" value="Alpha/beta_knot_MTases"/>
</dbReference>
<dbReference type="PANTHER" id="PTHR33603:SF1">
    <property type="entry name" value="RIBOSOMAL RNA LARGE SUBUNIT METHYLTRANSFERASE H"/>
    <property type="match status" value="1"/>
</dbReference>
<dbReference type="EC" id="2.1.1.177" evidence="5"/>
<dbReference type="PANTHER" id="PTHR33603">
    <property type="entry name" value="METHYLTRANSFERASE"/>
    <property type="match status" value="1"/>
</dbReference>
<dbReference type="AlphaFoldDB" id="A0A1I1G0H1"/>
<keyword evidence="2 5" id="KW-0808">Transferase</keyword>
<dbReference type="GO" id="GO:0005737">
    <property type="term" value="C:cytoplasm"/>
    <property type="evidence" value="ECO:0007669"/>
    <property type="project" value="UniProtKB-SubCell"/>
</dbReference>
<dbReference type="OrthoDB" id="9806643at2"/>
<dbReference type="GO" id="GO:0070038">
    <property type="term" value="F:rRNA (pseudouridine-N3-)-methyltransferase activity"/>
    <property type="evidence" value="ECO:0007669"/>
    <property type="project" value="UniProtKB-UniRule"/>
</dbReference>
<evidence type="ECO:0000256" key="4">
    <source>
        <dbReference type="ARBA" id="ARBA00038303"/>
    </source>
</evidence>
<comment type="function">
    <text evidence="5">Specifically methylates the pseudouridine at position 1915 (m3Psi1915) in 23S rRNA.</text>
</comment>
<dbReference type="STRING" id="402385.SAMN05421848_0359"/>
<keyword evidence="7" id="KW-1185">Reference proteome</keyword>
<keyword evidence="5" id="KW-0698">rRNA processing</keyword>
<dbReference type="CDD" id="cd18081">
    <property type="entry name" value="RlmH-like"/>
    <property type="match status" value="1"/>
</dbReference>
<comment type="subcellular location">
    <subcellularLocation>
        <location evidence="5">Cytoplasm</location>
    </subcellularLocation>
</comment>
<evidence type="ECO:0000313" key="6">
    <source>
        <dbReference type="EMBL" id="SFC05104.1"/>
    </source>
</evidence>
<keyword evidence="1 5" id="KW-0489">Methyltransferase</keyword>
<feature type="binding site" evidence="5">
    <location>
        <begin position="123"/>
        <end position="128"/>
    </location>
    <ligand>
        <name>S-adenosyl-L-methionine</name>
        <dbReference type="ChEBI" id="CHEBI:59789"/>
    </ligand>
</feature>
<dbReference type="EMBL" id="FOLY01000001">
    <property type="protein sequence ID" value="SFC05104.1"/>
    <property type="molecule type" value="Genomic_DNA"/>
</dbReference>
<keyword evidence="3 5" id="KW-0949">S-adenosyl-L-methionine</keyword>
<keyword evidence="5" id="KW-0963">Cytoplasm</keyword>
<organism evidence="6 7">
    <name type="scientific">Kushneria avicenniae</name>
    <dbReference type="NCBI Taxonomy" id="402385"/>
    <lineage>
        <taxon>Bacteria</taxon>
        <taxon>Pseudomonadati</taxon>
        <taxon>Pseudomonadota</taxon>
        <taxon>Gammaproteobacteria</taxon>
        <taxon>Oceanospirillales</taxon>
        <taxon>Halomonadaceae</taxon>
        <taxon>Kushneria</taxon>
    </lineage>
</organism>
<evidence type="ECO:0000256" key="1">
    <source>
        <dbReference type="ARBA" id="ARBA00022603"/>
    </source>
</evidence>
<proteinExistence type="inferred from homology"/>
<dbReference type="InterPro" id="IPR029026">
    <property type="entry name" value="tRNA_m1G_MTases_N"/>
</dbReference>
<comment type="subunit">
    <text evidence="5">Homodimer.</text>
</comment>
<dbReference type="NCBIfam" id="NF000986">
    <property type="entry name" value="PRK00103.1-4"/>
    <property type="match status" value="1"/>
</dbReference>
<dbReference type="RefSeq" id="WP_090130210.1">
    <property type="nucleotide sequence ID" value="NZ_FOLY01000001.1"/>
</dbReference>
<dbReference type="InterPro" id="IPR003742">
    <property type="entry name" value="RlmH-like"/>
</dbReference>
<comment type="catalytic activity">
    <reaction evidence="5">
        <text>pseudouridine(1915) in 23S rRNA + S-adenosyl-L-methionine = N(3)-methylpseudouridine(1915) in 23S rRNA + S-adenosyl-L-homocysteine + H(+)</text>
        <dbReference type="Rhea" id="RHEA:42752"/>
        <dbReference type="Rhea" id="RHEA-COMP:10221"/>
        <dbReference type="Rhea" id="RHEA-COMP:10222"/>
        <dbReference type="ChEBI" id="CHEBI:15378"/>
        <dbReference type="ChEBI" id="CHEBI:57856"/>
        <dbReference type="ChEBI" id="CHEBI:59789"/>
        <dbReference type="ChEBI" id="CHEBI:65314"/>
        <dbReference type="ChEBI" id="CHEBI:74486"/>
        <dbReference type="EC" id="2.1.1.177"/>
    </reaction>
</comment>
<dbReference type="SUPFAM" id="SSF75217">
    <property type="entry name" value="alpha/beta knot"/>
    <property type="match status" value="1"/>
</dbReference>
<accession>A0A1I1G0H1</accession>
<sequence length="155" mass="17461">MKLKMLAVGTRMPGWVTQGVEEYRKRLPREMALEVIELSPGPRQKSADPAKAIRIEGDRLLSKIRDSELVVALDVEGRPWSTPALSERMKDWQMSGGDVSLLVGGPDGLDPRCLSRADLRWSLSPLTLPHPLVRVLLAEQLYRGWTLMTGHPYHR</sequence>
<comment type="similarity">
    <text evidence="4 5">Belongs to the RNA methyltransferase RlmH family.</text>
</comment>
<evidence type="ECO:0000256" key="2">
    <source>
        <dbReference type="ARBA" id="ARBA00022679"/>
    </source>
</evidence>
<gene>
    <name evidence="5" type="primary">rlmH</name>
    <name evidence="6" type="ORF">SAMN05421848_0359</name>
</gene>